<feature type="compositionally biased region" description="Basic and acidic residues" evidence="1">
    <location>
        <begin position="1"/>
        <end position="22"/>
    </location>
</feature>
<feature type="region of interest" description="Disordered" evidence="1">
    <location>
        <begin position="1"/>
        <end position="34"/>
    </location>
</feature>
<organism evidence="2 3">
    <name type="scientific">Streptomyces avidinii</name>
    <dbReference type="NCBI Taxonomy" id="1895"/>
    <lineage>
        <taxon>Bacteria</taxon>
        <taxon>Bacillati</taxon>
        <taxon>Actinomycetota</taxon>
        <taxon>Actinomycetes</taxon>
        <taxon>Kitasatosporales</taxon>
        <taxon>Streptomycetaceae</taxon>
        <taxon>Streptomyces</taxon>
    </lineage>
</organism>
<sequence>MTVRNRLTELGERLDAEKKNAPRDPVAAPSPSSK</sequence>
<keyword evidence="3" id="KW-1185">Reference proteome</keyword>
<gene>
    <name evidence="2" type="ORF">J2Z77_000728</name>
</gene>
<accession>A0ABS4L1D7</accession>
<comment type="caution">
    <text evidence="2">The sequence shown here is derived from an EMBL/GenBank/DDBJ whole genome shotgun (WGS) entry which is preliminary data.</text>
</comment>
<evidence type="ECO:0000313" key="2">
    <source>
        <dbReference type="EMBL" id="MBP2034944.1"/>
    </source>
</evidence>
<dbReference type="Proteomes" id="UP001519310">
    <property type="component" value="Unassembled WGS sequence"/>
</dbReference>
<evidence type="ECO:0000256" key="1">
    <source>
        <dbReference type="SAM" id="MobiDB-lite"/>
    </source>
</evidence>
<dbReference type="EMBL" id="JAGGLQ010000001">
    <property type="protein sequence ID" value="MBP2034944.1"/>
    <property type="molecule type" value="Genomic_DNA"/>
</dbReference>
<reference evidence="2 3" key="1">
    <citation type="submission" date="2021-03" db="EMBL/GenBank/DDBJ databases">
        <title>Genomic Encyclopedia of Type Strains, Phase IV (KMG-IV): sequencing the most valuable type-strain genomes for metagenomic binning, comparative biology and taxonomic classification.</title>
        <authorList>
            <person name="Goeker M."/>
        </authorList>
    </citation>
    <scope>NUCLEOTIDE SEQUENCE [LARGE SCALE GENOMIC DNA]</scope>
    <source>
        <strain evidence="2 3">DSM 40526</strain>
    </source>
</reference>
<protein>
    <submittedName>
        <fullName evidence="2">Uncharacterized protein</fullName>
    </submittedName>
</protein>
<name>A0ABS4L1D7_STRAV</name>
<proteinExistence type="predicted"/>
<evidence type="ECO:0000313" key="3">
    <source>
        <dbReference type="Proteomes" id="UP001519310"/>
    </source>
</evidence>